<feature type="signal peptide" evidence="1">
    <location>
        <begin position="1"/>
        <end position="35"/>
    </location>
</feature>
<evidence type="ECO:0000256" key="1">
    <source>
        <dbReference type="SAM" id="SignalP"/>
    </source>
</evidence>
<proteinExistence type="predicted"/>
<organism evidence="2 3">
    <name type="scientific">Paraburkholderia bryophila</name>
    <dbReference type="NCBI Taxonomy" id="420952"/>
    <lineage>
        <taxon>Bacteria</taxon>
        <taxon>Pseudomonadati</taxon>
        <taxon>Pseudomonadota</taxon>
        <taxon>Betaproteobacteria</taxon>
        <taxon>Burkholderiales</taxon>
        <taxon>Burkholderiaceae</taxon>
        <taxon>Paraburkholderia</taxon>
    </lineage>
</organism>
<protein>
    <submittedName>
        <fullName evidence="2">Uncharacterized protein</fullName>
    </submittedName>
</protein>
<comment type="caution">
    <text evidence="2">The sequence shown here is derived from an EMBL/GenBank/DDBJ whole genome shotgun (WGS) entry which is preliminary data.</text>
</comment>
<dbReference type="Proteomes" id="UP000572540">
    <property type="component" value="Unassembled WGS sequence"/>
</dbReference>
<dbReference type="EMBL" id="JACCAU010000001">
    <property type="protein sequence ID" value="NYH19395.1"/>
    <property type="molecule type" value="Genomic_DNA"/>
</dbReference>
<dbReference type="Pfam" id="PF07608">
    <property type="entry name" value="DUF1571"/>
    <property type="match status" value="1"/>
</dbReference>
<dbReference type="InterPro" id="IPR011465">
    <property type="entry name" value="DUF1571"/>
</dbReference>
<reference evidence="2 3" key="1">
    <citation type="submission" date="2020-07" db="EMBL/GenBank/DDBJ databases">
        <title>Exploring microbial biodiversity for novel pathways involved in the catabolism of aromatic compounds derived from lignin.</title>
        <authorList>
            <person name="Elkins J."/>
        </authorList>
    </citation>
    <scope>NUCLEOTIDE SEQUENCE [LARGE SCALE GENOMIC DNA]</scope>
    <source>
        <strain evidence="2 3">H2C3B</strain>
    </source>
</reference>
<accession>A0A7Y9WFE8</accession>
<gene>
    <name evidence="2" type="ORF">GGD41_006623</name>
</gene>
<sequence>MRGNRHSGSRIKSDRGFIAVVAMCVALLVSLTARAAPADEVLRAAPVPCNDEAASGANGGDLAGFACLSAGEQANVIRERIDDGTLGAMPDSRVIALIDAMKPEAIVAYTRVTIGAGSSYEYWMRRRERVNGKWPTQADHMEVYCQDSPQRVYVKWLPDGAHAGQEIIYDETRDPTRFLGHFGGAWHFLSGRFQVDGTFARTQSRHSVRDLDLQFVVHTLEHEEGSFEAEGLSAKPSRVEVETVNGKRLLALTWDASGGPPAHFAPRVTLTFDLHRPQLHSVIAADAAGVPLEEIDFEQIVPHAWTDEAFDPHNPSYDFR</sequence>
<keyword evidence="1" id="KW-0732">Signal</keyword>
<name>A0A7Y9WFE8_9BURK</name>
<dbReference type="RefSeq" id="WP_179705396.1">
    <property type="nucleotide sequence ID" value="NZ_JACCAU010000001.1"/>
</dbReference>
<feature type="chain" id="PRO_5031342313" evidence="1">
    <location>
        <begin position="36"/>
        <end position="320"/>
    </location>
</feature>
<evidence type="ECO:0000313" key="3">
    <source>
        <dbReference type="Proteomes" id="UP000572540"/>
    </source>
</evidence>
<evidence type="ECO:0000313" key="2">
    <source>
        <dbReference type="EMBL" id="NYH19395.1"/>
    </source>
</evidence>
<dbReference type="AlphaFoldDB" id="A0A7Y9WFE8"/>